<comment type="subcellular location">
    <subcellularLocation>
        <location evidence="1">Cell membrane</location>
        <topology evidence="1">Multi-pass membrane protein</topology>
    </subcellularLocation>
</comment>
<feature type="transmembrane region" description="Helical" evidence="6">
    <location>
        <begin position="229"/>
        <end position="249"/>
    </location>
</feature>
<dbReference type="EMBL" id="CP002590">
    <property type="protein sequence ID" value="AEA12389.1"/>
    <property type="molecule type" value="Genomic_DNA"/>
</dbReference>
<keyword evidence="9" id="KW-1185">Reference proteome</keyword>
<feature type="transmembrane region" description="Helical" evidence="6">
    <location>
        <begin position="198"/>
        <end position="217"/>
    </location>
</feature>
<dbReference type="KEGG" id="tuz:TUZN_0905"/>
<evidence type="ECO:0000313" key="9">
    <source>
        <dbReference type="Proteomes" id="UP000008138"/>
    </source>
</evidence>
<evidence type="ECO:0000256" key="5">
    <source>
        <dbReference type="ARBA" id="ARBA00023136"/>
    </source>
</evidence>
<dbReference type="GO" id="GO:0005886">
    <property type="term" value="C:plasma membrane"/>
    <property type="evidence" value="ECO:0007669"/>
    <property type="project" value="UniProtKB-SubCell"/>
</dbReference>
<proteinExistence type="predicted"/>
<reference evidence="8 9" key="1">
    <citation type="journal article" date="2011" name="J. Bacteriol.">
        <title>Complete genome sequence of the thermoacidophilic crenarchaeon Thermoproteus uzoniensis 768-20.</title>
        <authorList>
            <person name="Mardanov A.V."/>
            <person name="Gumerov V.M."/>
            <person name="Beletsky A.V."/>
            <person name="Prokofeva M.I."/>
            <person name="Bonch-Osmolovskaya E.A."/>
            <person name="Ravin N.V."/>
            <person name="Skryabin K.G."/>
        </authorList>
    </citation>
    <scope>NUCLEOTIDE SEQUENCE [LARGE SCALE GENOMIC DNA]</scope>
    <source>
        <strain evidence="8 9">768-20</strain>
    </source>
</reference>
<keyword evidence="2" id="KW-1003">Cell membrane</keyword>
<dbReference type="PANTHER" id="PTHR35402:SF1">
    <property type="entry name" value="TYPE II SECRETION SYSTEM PROTEIN GSPF DOMAIN-CONTAINING PROTEIN"/>
    <property type="match status" value="1"/>
</dbReference>
<keyword evidence="5 6" id="KW-0472">Membrane</keyword>
<accession>F2L5L8</accession>
<evidence type="ECO:0000256" key="3">
    <source>
        <dbReference type="ARBA" id="ARBA00022692"/>
    </source>
</evidence>
<dbReference type="eggNOG" id="arCOG01811">
    <property type="taxonomic scope" value="Archaea"/>
</dbReference>
<evidence type="ECO:0000256" key="2">
    <source>
        <dbReference type="ARBA" id="ARBA00022475"/>
    </source>
</evidence>
<feature type="transmembrane region" description="Helical" evidence="6">
    <location>
        <begin position="6"/>
        <end position="26"/>
    </location>
</feature>
<dbReference type="InterPro" id="IPR056569">
    <property type="entry name" value="ArlJ-like"/>
</dbReference>
<dbReference type="Pfam" id="PF00482">
    <property type="entry name" value="T2SSF"/>
    <property type="match status" value="1"/>
</dbReference>
<dbReference type="AlphaFoldDB" id="F2L5L8"/>
<dbReference type="Proteomes" id="UP000008138">
    <property type="component" value="Chromosome"/>
</dbReference>
<dbReference type="GeneID" id="10360438"/>
<feature type="domain" description="Type II secretion system protein GspF" evidence="7">
    <location>
        <begin position="43"/>
        <end position="164"/>
    </location>
</feature>
<reference key="2">
    <citation type="submission" date="2011-03" db="EMBL/GenBank/DDBJ databases">
        <title>Complete genome sequence of the thermoacidophilic crenarchaeon Thermoproteus uzoniensis 768-20.</title>
        <authorList>
            <person name="Mardanov A.V."/>
            <person name="Gumerov V.M."/>
            <person name="Beletsky A.V."/>
            <person name="Prokofeva M.I."/>
            <person name="Bonch-Osmolovskaya E.A."/>
            <person name="Ravin N.V."/>
            <person name="Skryabin K.G."/>
        </authorList>
    </citation>
    <scope>NUCLEOTIDE SEQUENCE</scope>
    <source>
        <strain>768-20</strain>
    </source>
</reference>
<evidence type="ECO:0000313" key="8">
    <source>
        <dbReference type="EMBL" id="AEA12389.1"/>
    </source>
</evidence>
<dbReference type="HOGENOM" id="CLU_1100999_0_0_2"/>
<dbReference type="STRING" id="999630.TUZN_0905"/>
<gene>
    <name evidence="8" type="ordered locus">TUZN_0905</name>
</gene>
<evidence type="ECO:0000259" key="7">
    <source>
        <dbReference type="Pfam" id="PF00482"/>
    </source>
</evidence>
<evidence type="ECO:0000256" key="1">
    <source>
        <dbReference type="ARBA" id="ARBA00004651"/>
    </source>
</evidence>
<feature type="transmembrane region" description="Helical" evidence="6">
    <location>
        <begin position="150"/>
        <end position="173"/>
    </location>
</feature>
<dbReference type="RefSeq" id="WP_013679725.1">
    <property type="nucleotide sequence ID" value="NC_015315.1"/>
</dbReference>
<protein>
    <submittedName>
        <fullName evidence="8">Type II secretion system protein</fullName>
    </submittedName>
</protein>
<evidence type="ECO:0000256" key="6">
    <source>
        <dbReference type="SAM" id="Phobius"/>
    </source>
</evidence>
<keyword evidence="3 6" id="KW-0812">Transmembrane</keyword>
<dbReference type="PANTHER" id="PTHR35402">
    <property type="entry name" value="INTEGRAL MEMBRANE PROTEIN-RELATED"/>
    <property type="match status" value="1"/>
</dbReference>
<sequence length="250" mass="26553">MLPESWLPFLAASASLLFFVLGYRPYRRAVFRARLESQIPDALRAIADAVSGGLDLRSAFEVVSTLGLSPIADVFRRVVALSSVGGATAPDALWSVAEELGVPNFKRFALIVVEAARSGAKLPEVLGTAARTFATVVEFRRDLSAQLRPYVLLYYAVVGVFAALSDVLVYFMLPRLAQLTAQVSNAAIRPATISTPDALAVLLLTAILQALVGGLVVGRVTYFSARAGLVHASLATAISGAALLAPLWLR</sequence>
<dbReference type="OrthoDB" id="28828at2157"/>
<evidence type="ECO:0000256" key="4">
    <source>
        <dbReference type="ARBA" id="ARBA00022989"/>
    </source>
</evidence>
<keyword evidence="4 6" id="KW-1133">Transmembrane helix</keyword>
<organism evidence="8 9">
    <name type="scientific">Thermoproteus uzoniensis (strain 768-20)</name>
    <dbReference type="NCBI Taxonomy" id="999630"/>
    <lineage>
        <taxon>Archaea</taxon>
        <taxon>Thermoproteota</taxon>
        <taxon>Thermoprotei</taxon>
        <taxon>Thermoproteales</taxon>
        <taxon>Thermoproteaceae</taxon>
        <taxon>Thermoproteus</taxon>
    </lineage>
</organism>
<dbReference type="InterPro" id="IPR018076">
    <property type="entry name" value="T2SS_GspF_dom"/>
</dbReference>
<name>F2L5L8_THEU7</name>